<dbReference type="PROSITE" id="PS51257">
    <property type="entry name" value="PROKAR_LIPOPROTEIN"/>
    <property type="match status" value="1"/>
</dbReference>
<dbReference type="Gene3D" id="3.40.190.10">
    <property type="entry name" value="Periplasmic binding protein-like II"/>
    <property type="match status" value="2"/>
</dbReference>
<protein>
    <recommendedName>
        <fullName evidence="5">ABC transporter substrate-binding protein</fullName>
    </recommendedName>
</protein>
<sequence length="530" mass="59892">MFRYRSQRPKAWIIGIAVLLPLTSMLAACSGNNAADTPKDAPKTQEKSETKQKVSFSYTMESKFVKWALDLNWYKVLLEKGNADVNLIDGGVGAQYYKNIDLKIASGDFPDTGIVNIAQAEVYGTQGAFLDLKPLIDKYAPNIKKYIDANPDYKSMITASDGKIYGLTQEYPKISGVTFYREDMFKKAGISKEPRTIEELTDAFRKLKAAYADNKNFYPFNGRDGFLKFQSVFGAQDRIENGKVQGIYSIGSGTDIYAPGFKKLLEWYKQLYDEKLIDPEWVAGAATEESWQTKMLIGNGAVSDDFFTRPSLFMVNGGKKNDPNYSMKVLPYPMGLDGKQAKRSTNARYPDNRFLAINVKADKKAPEIIKFLDFVFSLDGQTIMQYGVEGESFKTVSGKREFLKTYAEEVVKPLGTPNWLFLQDRLTFPAPVNNEAFYQFNDDFTKSFASDYFGKYAENYPALKYSTDQQKERADLAAKVNEALNANIVKFASGKRPMSEFEAFLTEMEKLGYKRVVEIDQAAYNTLNKK</sequence>
<dbReference type="AlphaFoldDB" id="A0A972GS02"/>
<dbReference type="PANTHER" id="PTHR43649">
    <property type="entry name" value="ARABINOSE-BINDING PROTEIN-RELATED"/>
    <property type="match status" value="1"/>
</dbReference>
<dbReference type="InterPro" id="IPR050490">
    <property type="entry name" value="Bact_solute-bd_prot1"/>
</dbReference>
<evidence type="ECO:0000256" key="2">
    <source>
        <dbReference type="SAM" id="SignalP"/>
    </source>
</evidence>
<feature type="signal peptide" evidence="2">
    <location>
        <begin position="1"/>
        <end position="27"/>
    </location>
</feature>
<evidence type="ECO:0008006" key="5">
    <source>
        <dbReference type="Google" id="ProtNLM"/>
    </source>
</evidence>
<comment type="caution">
    <text evidence="3">The sequence shown here is derived from an EMBL/GenBank/DDBJ whole genome shotgun (WGS) entry which is preliminary data.</text>
</comment>
<evidence type="ECO:0000313" key="4">
    <source>
        <dbReference type="Proteomes" id="UP000641588"/>
    </source>
</evidence>
<feature type="chain" id="PRO_5039344888" description="ABC transporter substrate-binding protein" evidence="2">
    <location>
        <begin position="28"/>
        <end position="530"/>
    </location>
</feature>
<proteinExistence type="predicted"/>
<accession>A0A972GS02</accession>
<reference evidence="3" key="1">
    <citation type="submission" date="2019-10" db="EMBL/GenBank/DDBJ databases">
        <title>Description of Paenibacillus glebae sp. nov.</title>
        <authorList>
            <person name="Carlier A."/>
            <person name="Qi S."/>
        </authorList>
    </citation>
    <scope>NUCLEOTIDE SEQUENCE</scope>
    <source>
        <strain evidence="3">LMG 31456</strain>
    </source>
</reference>
<dbReference type="RefSeq" id="WP_171651323.1">
    <property type="nucleotide sequence ID" value="NZ_WHOD01000035.1"/>
</dbReference>
<organism evidence="3 4">
    <name type="scientific">Paenibacillus foliorum</name>
    <dbReference type="NCBI Taxonomy" id="2654974"/>
    <lineage>
        <taxon>Bacteria</taxon>
        <taxon>Bacillati</taxon>
        <taxon>Bacillota</taxon>
        <taxon>Bacilli</taxon>
        <taxon>Bacillales</taxon>
        <taxon>Paenibacillaceae</taxon>
        <taxon>Paenibacillus</taxon>
    </lineage>
</organism>
<dbReference type="Proteomes" id="UP000641588">
    <property type="component" value="Unassembled WGS sequence"/>
</dbReference>
<evidence type="ECO:0000256" key="1">
    <source>
        <dbReference type="ARBA" id="ARBA00022729"/>
    </source>
</evidence>
<keyword evidence="4" id="KW-1185">Reference proteome</keyword>
<gene>
    <name evidence="3" type="ORF">GC093_07755</name>
</gene>
<dbReference type="EMBL" id="WHOD01000035">
    <property type="protein sequence ID" value="NOU93123.1"/>
    <property type="molecule type" value="Genomic_DNA"/>
</dbReference>
<dbReference type="SUPFAM" id="SSF53850">
    <property type="entry name" value="Periplasmic binding protein-like II"/>
    <property type="match status" value="1"/>
</dbReference>
<evidence type="ECO:0000313" key="3">
    <source>
        <dbReference type="EMBL" id="NOU93123.1"/>
    </source>
</evidence>
<dbReference type="PANTHER" id="PTHR43649:SF33">
    <property type="entry name" value="POLYGALACTURONAN_RHAMNOGALACTURONAN-BINDING PROTEIN YTCQ"/>
    <property type="match status" value="1"/>
</dbReference>
<keyword evidence="1 2" id="KW-0732">Signal</keyword>
<name>A0A972GS02_9BACL</name>